<proteinExistence type="predicted"/>
<dbReference type="EMBL" id="JACJSG010000007">
    <property type="protein sequence ID" value="MBD2500268.1"/>
    <property type="molecule type" value="Genomic_DNA"/>
</dbReference>
<organism evidence="2 3">
    <name type="scientific">Anabaena azotica FACHB-119</name>
    <dbReference type="NCBI Taxonomy" id="947527"/>
    <lineage>
        <taxon>Bacteria</taxon>
        <taxon>Bacillati</taxon>
        <taxon>Cyanobacteriota</taxon>
        <taxon>Cyanophyceae</taxon>
        <taxon>Nostocales</taxon>
        <taxon>Nostocaceae</taxon>
        <taxon>Anabaena</taxon>
        <taxon>Anabaena azotica</taxon>
    </lineage>
</organism>
<reference evidence="2 3" key="1">
    <citation type="journal article" date="2020" name="ISME J.">
        <title>Comparative genomics reveals insights into cyanobacterial evolution and habitat adaptation.</title>
        <authorList>
            <person name="Chen M.Y."/>
            <person name="Teng W.K."/>
            <person name="Zhao L."/>
            <person name="Hu C.X."/>
            <person name="Zhou Y.K."/>
            <person name="Han B.P."/>
            <person name="Song L.R."/>
            <person name="Shu W.S."/>
        </authorList>
    </citation>
    <scope>NUCLEOTIDE SEQUENCE [LARGE SCALE GENOMIC DNA]</scope>
    <source>
        <strain evidence="2 3">FACHB-119</strain>
    </source>
</reference>
<feature type="transmembrane region" description="Helical" evidence="1">
    <location>
        <begin position="12"/>
        <end position="30"/>
    </location>
</feature>
<keyword evidence="3" id="KW-1185">Reference proteome</keyword>
<keyword evidence="1" id="KW-1133">Transmembrane helix</keyword>
<gene>
    <name evidence="2" type="ORF">H6G83_06480</name>
</gene>
<dbReference type="PANTHER" id="PTHR35813">
    <property type="entry name" value="INNER MEMBRANE PROTEIN YBAN"/>
    <property type="match status" value="1"/>
</dbReference>
<keyword evidence="1" id="KW-0812">Transmembrane</keyword>
<dbReference type="Proteomes" id="UP000661112">
    <property type="component" value="Unassembled WGS sequence"/>
</dbReference>
<evidence type="ECO:0000256" key="1">
    <source>
        <dbReference type="SAM" id="Phobius"/>
    </source>
</evidence>
<dbReference type="PANTHER" id="PTHR35813:SF1">
    <property type="entry name" value="INNER MEMBRANE PROTEIN YBAN"/>
    <property type="match status" value="1"/>
</dbReference>
<name>A0ABR8CZF6_9NOST</name>
<dbReference type="InterPro" id="IPR007401">
    <property type="entry name" value="DUF454"/>
</dbReference>
<accession>A0ABR8CZF6</accession>
<evidence type="ECO:0000313" key="2">
    <source>
        <dbReference type="EMBL" id="MBD2500268.1"/>
    </source>
</evidence>
<comment type="caution">
    <text evidence="2">The sequence shown here is derived from an EMBL/GenBank/DDBJ whole genome shotgun (WGS) entry which is preliminary data.</text>
</comment>
<evidence type="ECO:0000313" key="3">
    <source>
        <dbReference type="Proteomes" id="UP000661112"/>
    </source>
</evidence>
<dbReference type="RefSeq" id="WP_190468728.1">
    <property type="nucleotide sequence ID" value="NZ_JACJSG010000007.1"/>
</dbReference>
<dbReference type="Pfam" id="PF04304">
    <property type="entry name" value="DUF454"/>
    <property type="match status" value="1"/>
</dbReference>
<protein>
    <submittedName>
        <fullName evidence="2">DUF454 family protein</fullName>
    </submittedName>
</protein>
<keyword evidence="1" id="KW-0472">Membrane</keyword>
<sequence length="48" mass="5039">MFKQIRNAARIVVGTISAIVGVIGIILPLLPGTPFLLLAALCFSTLES</sequence>